<evidence type="ECO:0000313" key="1">
    <source>
        <dbReference type="Ensembl" id="ENSMFAP00000053363.1"/>
    </source>
</evidence>
<dbReference type="Ensembl" id="ENSMFAT00000100241.1">
    <property type="protein sequence ID" value="ENSMFAP00000053363.1"/>
    <property type="gene ID" value="ENSMFAG00000056386.1"/>
</dbReference>
<dbReference type="AlphaFoldDB" id="A0A7N9CSB1"/>
<reference evidence="1" key="2">
    <citation type="submission" date="2025-08" db="UniProtKB">
        <authorList>
            <consortium name="Ensembl"/>
        </authorList>
    </citation>
    <scope>IDENTIFICATION</scope>
</reference>
<protein>
    <submittedName>
        <fullName evidence="1">Uncharacterized protein</fullName>
    </submittedName>
</protein>
<sequence length="68" mass="8023">GTTGQSCTYKEMFNFEHIDGTKVWSQLLRRLNWERRLSCRAWWCVPVVPATQEAEVGELLEPGKWRLQ</sequence>
<keyword evidence="2" id="KW-1185">Reference proteome</keyword>
<organism evidence="1 2">
    <name type="scientific">Macaca fascicularis</name>
    <name type="common">Crab-eating macaque</name>
    <name type="synonym">Cynomolgus monkey</name>
    <dbReference type="NCBI Taxonomy" id="9541"/>
    <lineage>
        <taxon>Eukaryota</taxon>
        <taxon>Metazoa</taxon>
        <taxon>Chordata</taxon>
        <taxon>Craniata</taxon>
        <taxon>Vertebrata</taxon>
        <taxon>Euteleostomi</taxon>
        <taxon>Mammalia</taxon>
        <taxon>Eutheria</taxon>
        <taxon>Euarchontoglires</taxon>
        <taxon>Primates</taxon>
        <taxon>Haplorrhini</taxon>
        <taxon>Catarrhini</taxon>
        <taxon>Cercopithecidae</taxon>
        <taxon>Cercopithecinae</taxon>
        <taxon>Macaca</taxon>
    </lineage>
</organism>
<reference evidence="1" key="3">
    <citation type="submission" date="2025-09" db="UniProtKB">
        <authorList>
            <consortium name="Ensembl"/>
        </authorList>
    </citation>
    <scope>IDENTIFICATION</scope>
</reference>
<name>A0A7N9CSB1_MACFA</name>
<dbReference type="GeneTree" id="ENSGT00960000192058"/>
<reference evidence="1 2" key="1">
    <citation type="submission" date="2013-03" db="EMBL/GenBank/DDBJ databases">
        <authorList>
            <person name="Warren W."/>
            <person name="Wilson R.K."/>
        </authorList>
    </citation>
    <scope>NUCLEOTIDE SEQUENCE</scope>
</reference>
<proteinExistence type="predicted"/>
<accession>A0A7N9CSB1</accession>
<evidence type="ECO:0000313" key="2">
    <source>
        <dbReference type="Proteomes" id="UP000233100"/>
    </source>
</evidence>
<dbReference type="Proteomes" id="UP000233100">
    <property type="component" value="Chromosome 4"/>
</dbReference>